<dbReference type="EMBL" id="ALWO02000025">
    <property type="protein sequence ID" value="EOZ97991.1"/>
    <property type="molecule type" value="Genomic_DNA"/>
</dbReference>
<protein>
    <submittedName>
        <fullName evidence="1">Uncharacterized protein</fullName>
    </submittedName>
</protein>
<evidence type="ECO:0000313" key="1">
    <source>
        <dbReference type="EMBL" id="EOZ97991.1"/>
    </source>
</evidence>
<dbReference type="Proteomes" id="UP000006073">
    <property type="component" value="Unassembled WGS sequence"/>
</dbReference>
<dbReference type="OrthoDB" id="839643at2"/>
<evidence type="ECO:0000313" key="2">
    <source>
        <dbReference type="Proteomes" id="UP000006073"/>
    </source>
</evidence>
<accession>S2E0M2</accession>
<organism evidence="1 2">
    <name type="scientific">Indibacter alkaliphilus (strain CCUG 57479 / KCTC 22604 / LW1)</name>
    <dbReference type="NCBI Taxonomy" id="1189612"/>
    <lineage>
        <taxon>Bacteria</taxon>
        <taxon>Pseudomonadati</taxon>
        <taxon>Bacteroidota</taxon>
        <taxon>Cytophagia</taxon>
        <taxon>Cytophagales</taxon>
        <taxon>Cyclobacteriaceae</taxon>
    </lineage>
</organism>
<gene>
    <name evidence="1" type="ORF">A33Q_1498</name>
</gene>
<sequence>MKKLKLLCGILFLAIAGCQDIEEDNFLDLDLNPVSVVNETLKFQSVEDYESFLGSTEDFEIPEFSSFRMNIDWEFILNSEILRLSNSEYRIKEFEDSKLLDILDKDGFIIIGEYLIYLNFDEEKAYVTKNLTLKDQISQKELSNEEILIFDFDEDVLEILFESSYNPIEVESSNGEVTAMDDPNARILASCPGLYPIGSPFPPMIGDGCDDRKCEWTTIYPEGDYTFKAEAMHAYQAAAIYFRLKSEVSQYRRLHQNPYVAHGDSPMTITYWGTLTPRNRQTETRSGCWDSCQGCWPPPANTQKIQKVHYEAGRRLTQYNLYGIFDVFLGGGNYGSGYLDVFQLENRN</sequence>
<keyword evidence="2" id="KW-1185">Reference proteome</keyword>
<dbReference type="PROSITE" id="PS51257">
    <property type="entry name" value="PROKAR_LIPOPROTEIN"/>
    <property type="match status" value="1"/>
</dbReference>
<name>S2E0M2_INDAL</name>
<comment type="caution">
    <text evidence="1">The sequence shown here is derived from an EMBL/GenBank/DDBJ whole genome shotgun (WGS) entry which is preliminary data.</text>
</comment>
<reference evidence="1 2" key="1">
    <citation type="journal article" date="2013" name="Genome Announc.">
        <title>Draft Genome Sequence of Indibacter alkaliphilus Strain LW1T, Isolated from Lonar Lake, a Haloalkaline Lake in the Buldana District of Maharashtra, India.</title>
        <authorList>
            <person name="Singh A."/>
            <person name="Kumar Jangir P."/>
            <person name="Sharma R."/>
            <person name="Singh A."/>
            <person name="Kumar Pinnaka A."/>
            <person name="Shivaji S."/>
        </authorList>
    </citation>
    <scope>NUCLEOTIDE SEQUENCE [LARGE SCALE GENOMIC DNA]</scope>
    <source>
        <strain evidence="2">CCUG 57479 / KCTC 22604 / LW1</strain>
    </source>
</reference>
<dbReference type="AlphaFoldDB" id="S2E0M2"/>
<proteinExistence type="predicted"/>
<dbReference type="RefSeq" id="WP_009035559.1">
    <property type="nucleotide sequence ID" value="NZ_ALWO02000025.1"/>
</dbReference>